<gene>
    <name evidence="1" type="ORF">BLSMQ_3415</name>
</gene>
<organism evidence="1 2">
    <name type="scientific">Brevibacterium aurantiacum</name>
    <dbReference type="NCBI Taxonomy" id="273384"/>
    <lineage>
        <taxon>Bacteria</taxon>
        <taxon>Bacillati</taxon>
        <taxon>Actinomycetota</taxon>
        <taxon>Actinomycetes</taxon>
        <taxon>Micrococcales</taxon>
        <taxon>Brevibacteriaceae</taxon>
        <taxon>Brevibacterium</taxon>
    </lineage>
</organism>
<protein>
    <submittedName>
        <fullName evidence="1">Uncharacterized protein</fullName>
    </submittedName>
</protein>
<sequence>MPSFRSSSHIAEVGLTVEVTLILQWWVSRTRFTMDTLSTFPWLDLHCVNTMISRTHKGVT</sequence>
<dbReference type="Proteomes" id="UP000094793">
    <property type="component" value="Chromosome"/>
</dbReference>
<dbReference type="PATRIC" id="fig|1703.10.peg.3526"/>
<dbReference type="AlphaFoldDB" id="A0A1D7W828"/>
<accession>A0A1D7W828</accession>
<name>A0A1D7W828_BREAU</name>
<evidence type="ECO:0000313" key="1">
    <source>
        <dbReference type="EMBL" id="AOP55115.1"/>
    </source>
</evidence>
<proteinExistence type="predicted"/>
<evidence type="ECO:0000313" key="2">
    <source>
        <dbReference type="Proteomes" id="UP000094793"/>
    </source>
</evidence>
<dbReference type="EMBL" id="CP017150">
    <property type="protein sequence ID" value="AOP55115.1"/>
    <property type="molecule type" value="Genomic_DNA"/>
</dbReference>
<reference evidence="2" key="1">
    <citation type="submission" date="2016-09" db="EMBL/GenBank/DDBJ databases">
        <title>Complete Genome Sequence of Brevibacterium linens SMQ-1335.</title>
        <authorList>
            <person name="de Melo A.G."/>
            <person name="Labrie S.J."/>
            <person name="Dumaresq J."/>
            <person name="Roberts R.J."/>
            <person name="Tremblay D.M."/>
            <person name="Moineau S."/>
        </authorList>
    </citation>
    <scope>NUCLEOTIDE SEQUENCE [LARGE SCALE GENOMIC DNA]</scope>
    <source>
        <strain evidence="2">SMQ-1335</strain>
    </source>
</reference>
<dbReference type="KEGG" id="blin:BLSMQ_3415"/>